<feature type="non-terminal residue" evidence="2">
    <location>
        <position position="252"/>
    </location>
</feature>
<accession>A0A1A8DNI5</accession>
<reference evidence="2" key="1">
    <citation type="submission" date="2016-05" db="EMBL/GenBank/DDBJ databases">
        <authorList>
            <person name="Lavstsen T."/>
            <person name="Jespersen J.S."/>
        </authorList>
    </citation>
    <scope>NUCLEOTIDE SEQUENCE</scope>
    <source>
        <tissue evidence="2">Brain</tissue>
    </source>
</reference>
<dbReference type="AlphaFoldDB" id="A0A1A8DNI5"/>
<name>A0A1A8DNI5_NOTKA</name>
<keyword evidence="1" id="KW-1133">Transmembrane helix</keyword>
<feature type="transmembrane region" description="Helical" evidence="1">
    <location>
        <begin position="17"/>
        <end position="38"/>
    </location>
</feature>
<reference evidence="2" key="2">
    <citation type="submission" date="2016-06" db="EMBL/GenBank/DDBJ databases">
        <title>The genome of a short-lived fish provides insights into sex chromosome evolution and the genetic control of aging.</title>
        <authorList>
            <person name="Reichwald K."/>
            <person name="Felder M."/>
            <person name="Petzold A."/>
            <person name="Koch P."/>
            <person name="Groth M."/>
            <person name="Platzer M."/>
        </authorList>
    </citation>
    <scope>NUCLEOTIDE SEQUENCE</scope>
    <source>
        <tissue evidence="2">Brain</tissue>
    </source>
</reference>
<keyword evidence="1" id="KW-0472">Membrane</keyword>
<evidence type="ECO:0000256" key="1">
    <source>
        <dbReference type="SAM" id="Phobius"/>
    </source>
</evidence>
<organism evidence="2">
    <name type="scientific">Nothobranchius kadleci</name>
    <name type="common">African annual killifish</name>
    <dbReference type="NCBI Taxonomy" id="1051664"/>
    <lineage>
        <taxon>Eukaryota</taxon>
        <taxon>Metazoa</taxon>
        <taxon>Chordata</taxon>
        <taxon>Craniata</taxon>
        <taxon>Vertebrata</taxon>
        <taxon>Euteleostomi</taxon>
        <taxon>Actinopterygii</taxon>
        <taxon>Neopterygii</taxon>
        <taxon>Teleostei</taxon>
        <taxon>Neoteleostei</taxon>
        <taxon>Acanthomorphata</taxon>
        <taxon>Ovalentaria</taxon>
        <taxon>Atherinomorphae</taxon>
        <taxon>Cyprinodontiformes</taxon>
        <taxon>Nothobranchiidae</taxon>
        <taxon>Nothobranchius</taxon>
    </lineage>
</organism>
<protein>
    <submittedName>
        <fullName evidence="2">Mucin 13b, cell surface associated</fullName>
    </submittedName>
</protein>
<dbReference type="EMBL" id="HAEA01007102">
    <property type="protein sequence ID" value="SBQ35582.1"/>
    <property type="molecule type" value="Transcribed_RNA"/>
</dbReference>
<gene>
    <name evidence="2" type="primary">MUC13B</name>
</gene>
<sequence length="252" mass="27391">TADASAGPPPHSHWPPMAGLVCLAPCLSWLLAFSHFLLATVRATQQRFPEVKHCLDLNQVLPNRYRKNGYVGTFLLRLWLLIVPPVQSLSFSLEMDQSSTPAHGNSLKDTPRLNFFGHGYLATYSIFWQKEHYNEKGSRPIKQNKWHAYNTTLLLLLLSGDIQLNPGPLGAVNSALSACPHYDPAELATLLPGPLPLPPGPTPWLAGFSPLLAGLPSLMAGPSPLQPGPLLRLAGPPPLLTGPTPWLGLHHC</sequence>
<keyword evidence="1" id="KW-0812">Transmembrane</keyword>
<evidence type="ECO:0000313" key="2">
    <source>
        <dbReference type="EMBL" id="SBQ35582.1"/>
    </source>
</evidence>
<feature type="non-terminal residue" evidence="2">
    <location>
        <position position="1"/>
    </location>
</feature>
<proteinExistence type="predicted"/>